<feature type="region of interest" description="Disordered" evidence="1">
    <location>
        <begin position="67"/>
        <end position="92"/>
    </location>
</feature>
<sequence>MLVGDNPPEGFAEVLRAWMEAAAVLPATVPDDRSDAVGTVVAETLVLHARWPQGGFGCTTPARRYRGRHRCSDRRSGRRGDGDGSVENGDAVMTSTGWRETAARGQYLAARAERATEDLLHEQLPHAVALGPCTIPGSRGADVDGIWVHGGRVLLVDAKLWEPGTYWGGWLGVTPRRGTEMFAPATHRHAQLAVDRMGSYVRQSGGVLVRPLWIVWPSKAGESASVRWLSVPGADVVSLDGLEGALTRRGFVTDAPDPATPIVAARLGLALERWLRRQPVDRTTRGPIAQMHPTG</sequence>
<comment type="caution">
    <text evidence="2">The sequence shown here is derived from an EMBL/GenBank/DDBJ whole genome shotgun (WGS) entry which is preliminary data.</text>
</comment>
<accession>A0ABX2Y7M9</accession>
<dbReference type="Proteomes" id="UP000093412">
    <property type="component" value="Unassembled WGS sequence"/>
</dbReference>
<reference evidence="2 3" key="1">
    <citation type="submission" date="2016-06" db="EMBL/GenBank/DDBJ databases">
        <title>Genome sequence of Oerskovia enterophila DSM 43852.</title>
        <authorList>
            <person name="Poehlein A."/>
            <person name="Jag V."/>
            <person name="Bengelsdorf F.R."/>
            <person name="Daniel R."/>
            <person name="Duerre P."/>
        </authorList>
    </citation>
    <scope>NUCLEOTIDE SEQUENCE [LARGE SCALE GENOMIC DNA]</scope>
    <source>
        <strain evidence="2 3">DSM 43852</strain>
    </source>
</reference>
<evidence type="ECO:0000256" key="1">
    <source>
        <dbReference type="SAM" id="MobiDB-lite"/>
    </source>
</evidence>
<proteinExistence type="predicted"/>
<evidence type="ECO:0000313" key="3">
    <source>
        <dbReference type="Proteomes" id="UP000093412"/>
    </source>
</evidence>
<protein>
    <recommendedName>
        <fullName evidence="4">Nuclease-related domain protein</fullName>
    </recommendedName>
</protein>
<gene>
    <name evidence="2" type="ORF">OERS_05320</name>
</gene>
<name>A0ABX2Y7M9_9CELL</name>
<keyword evidence="3" id="KW-1185">Reference proteome</keyword>
<dbReference type="EMBL" id="MAQA01000004">
    <property type="protein sequence ID" value="OCI32605.1"/>
    <property type="molecule type" value="Genomic_DNA"/>
</dbReference>
<evidence type="ECO:0008006" key="4">
    <source>
        <dbReference type="Google" id="ProtNLM"/>
    </source>
</evidence>
<organism evidence="2 3">
    <name type="scientific">Oerskovia enterophila</name>
    <dbReference type="NCBI Taxonomy" id="43678"/>
    <lineage>
        <taxon>Bacteria</taxon>
        <taxon>Bacillati</taxon>
        <taxon>Actinomycetota</taxon>
        <taxon>Actinomycetes</taxon>
        <taxon>Micrococcales</taxon>
        <taxon>Cellulomonadaceae</taxon>
        <taxon>Oerskovia</taxon>
    </lineage>
</organism>
<feature type="compositionally biased region" description="Basic and acidic residues" evidence="1">
    <location>
        <begin position="73"/>
        <end position="82"/>
    </location>
</feature>
<evidence type="ECO:0000313" key="2">
    <source>
        <dbReference type="EMBL" id="OCI32605.1"/>
    </source>
</evidence>